<evidence type="ECO:0000313" key="6">
    <source>
        <dbReference type="EMBL" id="HIU26196.1"/>
    </source>
</evidence>
<dbReference type="AlphaFoldDB" id="A0A9D1L6X4"/>
<keyword evidence="4" id="KW-0804">Transcription</keyword>
<dbReference type="Proteomes" id="UP000824090">
    <property type="component" value="Unassembled WGS sequence"/>
</dbReference>
<dbReference type="GO" id="GO:0003700">
    <property type="term" value="F:DNA-binding transcription factor activity"/>
    <property type="evidence" value="ECO:0007669"/>
    <property type="project" value="InterPro"/>
</dbReference>
<dbReference type="InterPro" id="IPR000847">
    <property type="entry name" value="LysR_HTH_N"/>
</dbReference>
<accession>A0A9D1L6X4</accession>
<evidence type="ECO:0000256" key="2">
    <source>
        <dbReference type="ARBA" id="ARBA00023015"/>
    </source>
</evidence>
<dbReference type="FunFam" id="1.10.10.10:FF:000001">
    <property type="entry name" value="LysR family transcriptional regulator"/>
    <property type="match status" value="1"/>
</dbReference>
<dbReference type="InterPro" id="IPR036390">
    <property type="entry name" value="WH_DNA-bd_sf"/>
</dbReference>
<dbReference type="PRINTS" id="PR00039">
    <property type="entry name" value="HTHLYSR"/>
</dbReference>
<dbReference type="Gene3D" id="3.40.190.290">
    <property type="match status" value="1"/>
</dbReference>
<dbReference type="EMBL" id="DVMP01000126">
    <property type="protein sequence ID" value="HIU26196.1"/>
    <property type="molecule type" value="Genomic_DNA"/>
</dbReference>
<dbReference type="Gene3D" id="1.10.10.10">
    <property type="entry name" value="Winged helix-like DNA-binding domain superfamily/Winged helix DNA-binding domain"/>
    <property type="match status" value="1"/>
</dbReference>
<dbReference type="SUPFAM" id="SSF53850">
    <property type="entry name" value="Periplasmic binding protein-like II"/>
    <property type="match status" value="1"/>
</dbReference>
<keyword evidence="3" id="KW-0238">DNA-binding</keyword>
<evidence type="ECO:0000313" key="7">
    <source>
        <dbReference type="Proteomes" id="UP000824090"/>
    </source>
</evidence>
<gene>
    <name evidence="6" type="ORF">IAC50_06875</name>
</gene>
<dbReference type="GO" id="GO:0005829">
    <property type="term" value="C:cytosol"/>
    <property type="evidence" value="ECO:0007669"/>
    <property type="project" value="TreeGrafter"/>
</dbReference>
<proteinExistence type="inferred from homology"/>
<keyword evidence="2" id="KW-0805">Transcription regulation</keyword>
<comment type="similarity">
    <text evidence="1">Belongs to the LysR transcriptional regulatory family.</text>
</comment>
<protein>
    <submittedName>
        <fullName evidence="6">LysR family transcriptional regulator</fullName>
    </submittedName>
</protein>
<organism evidence="6 7">
    <name type="scientific">Candidatus Allocopromorpha excrementigallinarum</name>
    <dbReference type="NCBI Taxonomy" id="2840742"/>
    <lineage>
        <taxon>Bacteria</taxon>
        <taxon>Bacillati</taxon>
        <taxon>Bacillota</taxon>
        <taxon>Clostridia</taxon>
        <taxon>Eubacteriales</taxon>
        <taxon>Eubacteriaceae</taxon>
        <taxon>Eubacteriaceae incertae sedis</taxon>
        <taxon>Candidatus Allocopromorpha</taxon>
    </lineage>
</organism>
<dbReference type="InterPro" id="IPR005119">
    <property type="entry name" value="LysR_subst-bd"/>
</dbReference>
<feature type="domain" description="HTH lysR-type" evidence="5">
    <location>
        <begin position="1"/>
        <end position="58"/>
    </location>
</feature>
<dbReference type="InterPro" id="IPR036388">
    <property type="entry name" value="WH-like_DNA-bd_sf"/>
</dbReference>
<evidence type="ECO:0000256" key="4">
    <source>
        <dbReference type="ARBA" id="ARBA00023163"/>
    </source>
</evidence>
<dbReference type="PROSITE" id="PS50931">
    <property type="entry name" value="HTH_LYSR"/>
    <property type="match status" value="1"/>
</dbReference>
<reference evidence="6" key="2">
    <citation type="journal article" date="2021" name="PeerJ">
        <title>Extensive microbial diversity within the chicken gut microbiome revealed by metagenomics and culture.</title>
        <authorList>
            <person name="Gilroy R."/>
            <person name="Ravi A."/>
            <person name="Getino M."/>
            <person name="Pursley I."/>
            <person name="Horton D.L."/>
            <person name="Alikhan N.F."/>
            <person name="Baker D."/>
            <person name="Gharbi K."/>
            <person name="Hall N."/>
            <person name="Watson M."/>
            <person name="Adriaenssens E.M."/>
            <person name="Foster-Nyarko E."/>
            <person name="Jarju S."/>
            <person name="Secka A."/>
            <person name="Antonio M."/>
            <person name="Oren A."/>
            <person name="Chaudhuri R.R."/>
            <person name="La Ragione R."/>
            <person name="Hildebrand F."/>
            <person name="Pallen M.J."/>
        </authorList>
    </citation>
    <scope>NUCLEOTIDE SEQUENCE</scope>
    <source>
        <strain evidence="6">ChiHcec3-6078</strain>
    </source>
</reference>
<name>A0A9D1L6X4_9FIRM</name>
<dbReference type="Pfam" id="PF00126">
    <property type="entry name" value="HTH_1"/>
    <property type="match status" value="1"/>
</dbReference>
<evidence type="ECO:0000256" key="1">
    <source>
        <dbReference type="ARBA" id="ARBA00009437"/>
    </source>
</evidence>
<dbReference type="PANTHER" id="PTHR30419">
    <property type="entry name" value="HTH-TYPE TRANSCRIPTIONAL REGULATOR YBHD"/>
    <property type="match status" value="1"/>
</dbReference>
<sequence length="293" mass="33365">MEFRVLKYFLAVVREENITRAAEVLHITQPTLSRQLAQLEEEVGVKLFDRGKKSITLTDEGMLLRRRAQEIVELVDKTEHELMMEDEEISGRISIGCGELAAVNILPDIFRTFVRKYPLVTYDIYTATADQVKERMEKGLIDIGLLLEPVNIEKFDFIRLDIKERWVVLMRPDDPLAEKEAVTAGDLTDRPLIMASRSDVQHELAGWFGDSFDDLNILFTSNLATNAAVMVENGLGCALVVEGAVPFWDRSRICRRPLSPELSLTSVLAWKRQQPFGAAAMKFIEHIKTCIRR</sequence>
<dbReference type="CDD" id="cd05466">
    <property type="entry name" value="PBP2_LTTR_substrate"/>
    <property type="match status" value="1"/>
</dbReference>
<dbReference type="Pfam" id="PF03466">
    <property type="entry name" value="LysR_substrate"/>
    <property type="match status" value="1"/>
</dbReference>
<dbReference type="InterPro" id="IPR050950">
    <property type="entry name" value="HTH-type_LysR_regulators"/>
</dbReference>
<dbReference type="PANTHER" id="PTHR30419:SF8">
    <property type="entry name" value="NITROGEN ASSIMILATION TRANSCRIPTIONAL ACTIVATOR-RELATED"/>
    <property type="match status" value="1"/>
</dbReference>
<comment type="caution">
    <text evidence="6">The sequence shown here is derived from an EMBL/GenBank/DDBJ whole genome shotgun (WGS) entry which is preliminary data.</text>
</comment>
<evidence type="ECO:0000259" key="5">
    <source>
        <dbReference type="PROSITE" id="PS50931"/>
    </source>
</evidence>
<dbReference type="SUPFAM" id="SSF46785">
    <property type="entry name" value="Winged helix' DNA-binding domain"/>
    <property type="match status" value="1"/>
</dbReference>
<evidence type="ECO:0000256" key="3">
    <source>
        <dbReference type="ARBA" id="ARBA00023125"/>
    </source>
</evidence>
<reference evidence="6" key="1">
    <citation type="submission" date="2020-10" db="EMBL/GenBank/DDBJ databases">
        <authorList>
            <person name="Gilroy R."/>
        </authorList>
    </citation>
    <scope>NUCLEOTIDE SEQUENCE</scope>
    <source>
        <strain evidence="6">ChiHcec3-6078</strain>
    </source>
</reference>
<dbReference type="GO" id="GO:0003677">
    <property type="term" value="F:DNA binding"/>
    <property type="evidence" value="ECO:0007669"/>
    <property type="project" value="UniProtKB-KW"/>
</dbReference>